<protein>
    <recommendedName>
        <fullName evidence="4">Secreted protein</fullName>
    </recommendedName>
</protein>
<organism evidence="2 3">
    <name type="scientific">Colletotrichum asianum</name>
    <dbReference type="NCBI Taxonomy" id="702518"/>
    <lineage>
        <taxon>Eukaryota</taxon>
        <taxon>Fungi</taxon>
        <taxon>Dikarya</taxon>
        <taxon>Ascomycota</taxon>
        <taxon>Pezizomycotina</taxon>
        <taxon>Sordariomycetes</taxon>
        <taxon>Hypocreomycetidae</taxon>
        <taxon>Glomerellales</taxon>
        <taxon>Glomerellaceae</taxon>
        <taxon>Colletotrichum</taxon>
        <taxon>Colletotrichum gloeosporioides species complex</taxon>
    </lineage>
</organism>
<keyword evidence="3" id="KW-1185">Reference proteome</keyword>
<evidence type="ECO:0000313" key="3">
    <source>
        <dbReference type="Proteomes" id="UP000434172"/>
    </source>
</evidence>
<comment type="caution">
    <text evidence="2">The sequence shown here is derived from an EMBL/GenBank/DDBJ whole genome shotgun (WGS) entry which is preliminary data.</text>
</comment>
<name>A0A8H3ZMX8_9PEZI</name>
<proteinExistence type="predicted"/>
<evidence type="ECO:0000313" key="2">
    <source>
        <dbReference type="EMBL" id="KAF0321397.1"/>
    </source>
</evidence>
<keyword evidence="1" id="KW-0732">Signal</keyword>
<evidence type="ECO:0008006" key="4">
    <source>
        <dbReference type="Google" id="ProtNLM"/>
    </source>
</evidence>
<dbReference type="EMBL" id="WOWK01000072">
    <property type="protein sequence ID" value="KAF0321397.1"/>
    <property type="molecule type" value="Genomic_DNA"/>
</dbReference>
<sequence>MKISFILISTAAVVSALAEIIQLPDFSDGSYIISIDGKGKPTWTDITVNTTDSAPAAIPKRDAASNSFRANKRYNWPSGTYPWCPGGDWFLQNDFYQHGWDAFYAQCKANGDHKFPKNTVFANCQGTSVSYMCAYTTNPCNVNEWADAVGWAASNCKGRRNGWMEPGYLHVPGWHRRYGYAKSGASIC</sequence>
<reference evidence="2 3" key="1">
    <citation type="submission" date="2019-12" db="EMBL/GenBank/DDBJ databases">
        <title>A genome sequence resource for the geographically widespread anthracnose pathogen Colletotrichum asianum.</title>
        <authorList>
            <person name="Meng Y."/>
        </authorList>
    </citation>
    <scope>NUCLEOTIDE SEQUENCE [LARGE SCALE GENOMIC DNA]</scope>
    <source>
        <strain evidence="2 3">ICMP 18580</strain>
    </source>
</reference>
<feature type="signal peptide" evidence="1">
    <location>
        <begin position="1"/>
        <end position="18"/>
    </location>
</feature>
<accession>A0A8H3ZMX8</accession>
<dbReference type="OrthoDB" id="4819910at2759"/>
<gene>
    <name evidence="2" type="ORF">GQ607_011400</name>
</gene>
<feature type="chain" id="PRO_5034059579" description="Secreted protein" evidence="1">
    <location>
        <begin position="19"/>
        <end position="188"/>
    </location>
</feature>
<evidence type="ECO:0000256" key="1">
    <source>
        <dbReference type="SAM" id="SignalP"/>
    </source>
</evidence>
<dbReference type="Proteomes" id="UP000434172">
    <property type="component" value="Unassembled WGS sequence"/>
</dbReference>
<dbReference type="AlphaFoldDB" id="A0A8H3ZMX8"/>